<accession>A0ABN8K8U2</accession>
<organism evidence="1 2">
    <name type="scientific">Mesorhizobium escarrei</name>
    <dbReference type="NCBI Taxonomy" id="666018"/>
    <lineage>
        <taxon>Bacteria</taxon>
        <taxon>Pseudomonadati</taxon>
        <taxon>Pseudomonadota</taxon>
        <taxon>Alphaproteobacteria</taxon>
        <taxon>Hyphomicrobiales</taxon>
        <taxon>Phyllobacteriaceae</taxon>
        <taxon>Mesorhizobium</taxon>
    </lineage>
</organism>
<gene>
    <name evidence="1" type="ORF">MES5069_510001</name>
</gene>
<protein>
    <submittedName>
        <fullName evidence="1">Uncharacterized protein</fullName>
    </submittedName>
</protein>
<evidence type="ECO:0000313" key="2">
    <source>
        <dbReference type="Proteomes" id="UP001153050"/>
    </source>
</evidence>
<keyword evidence="2" id="KW-1185">Reference proteome</keyword>
<name>A0ABN8K8U2_9HYPH</name>
<dbReference type="Proteomes" id="UP001153050">
    <property type="component" value="Unassembled WGS sequence"/>
</dbReference>
<reference evidence="1 2" key="1">
    <citation type="submission" date="2022-03" db="EMBL/GenBank/DDBJ databases">
        <authorList>
            <person name="Brunel B."/>
        </authorList>
    </citation>
    <scope>NUCLEOTIDE SEQUENCE [LARGE SCALE GENOMIC DNA]</scope>
    <source>
        <strain evidence="1">STM5069sample</strain>
    </source>
</reference>
<sequence length="49" mass="5207">MSQVAFPLRVEAVLKREATLALRISFSEDTADGAIGDLATGQKESDRAA</sequence>
<evidence type="ECO:0000313" key="1">
    <source>
        <dbReference type="EMBL" id="CAH2406049.1"/>
    </source>
</evidence>
<dbReference type="EMBL" id="CAKXZT010000148">
    <property type="protein sequence ID" value="CAH2406049.1"/>
    <property type="molecule type" value="Genomic_DNA"/>
</dbReference>
<comment type="caution">
    <text evidence="1">The sequence shown here is derived from an EMBL/GenBank/DDBJ whole genome shotgun (WGS) entry which is preliminary data.</text>
</comment>
<proteinExistence type="predicted"/>